<dbReference type="InterPro" id="IPR050570">
    <property type="entry name" value="Cell_wall_metabolism_enzyme"/>
</dbReference>
<dbReference type="EMBL" id="MFAA01000016">
    <property type="protein sequence ID" value="OGD69075.1"/>
    <property type="molecule type" value="Genomic_DNA"/>
</dbReference>
<dbReference type="InterPro" id="IPR016047">
    <property type="entry name" value="M23ase_b-sheet_dom"/>
</dbReference>
<evidence type="ECO:0000259" key="3">
    <source>
        <dbReference type="Pfam" id="PF01551"/>
    </source>
</evidence>
<dbReference type="Gene3D" id="2.70.70.10">
    <property type="entry name" value="Glucose Permease (Domain IIA)"/>
    <property type="match status" value="1"/>
</dbReference>
<keyword evidence="2" id="KW-0175">Coiled coil</keyword>
<dbReference type="GO" id="GO:0004222">
    <property type="term" value="F:metalloendopeptidase activity"/>
    <property type="evidence" value="ECO:0007669"/>
    <property type="project" value="TreeGrafter"/>
</dbReference>
<dbReference type="PANTHER" id="PTHR21666:SF289">
    <property type="entry name" value="L-ALA--D-GLU ENDOPEPTIDASE"/>
    <property type="match status" value="1"/>
</dbReference>
<evidence type="ECO:0000313" key="4">
    <source>
        <dbReference type="EMBL" id="OGD69075.1"/>
    </source>
</evidence>
<dbReference type="PANTHER" id="PTHR21666">
    <property type="entry name" value="PEPTIDASE-RELATED"/>
    <property type="match status" value="1"/>
</dbReference>
<organism evidence="4 5">
    <name type="scientific">Candidatus Campbellbacteria bacterium RIFCSPHIGHO2_12_FULL_35_10</name>
    <dbReference type="NCBI Taxonomy" id="1797578"/>
    <lineage>
        <taxon>Bacteria</taxon>
        <taxon>Candidatus Campbelliibacteriota</taxon>
    </lineage>
</organism>
<comment type="caution">
    <text evidence="4">The sequence shown here is derived from an EMBL/GenBank/DDBJ whole genome shotgun (WGS) entry which is preliminary data.</text>
</comment>
<dbReference type="InterPro" id="IPR011055">
    <property type="entry name" value="Dup_hybrid_motif"/>
</dbReference>
<accession>A0A1F5ENX2</accession>
<dbReference type="SUPFAM" id="SSF51261">
    <property type="entry name" value="Duplicated hybrid motif"/>
    <property type="match status" value="1"/>
</dbReference>
<dbReference type="CDD" id="cd12797">
    <property type="entry name" value="M23_peptidase"/>
    <property type="match status" value="1"/>
</dbReference>
<gene>
    <name evidence="4" type="ORF">A3E89_02165</name>
</gene>
<name>A0A1F5ENX2_9BACT</name>
<feature type="coiled-coil region" evidence="2">
    <location>
        <begin position="32"/>
        <end position="73"/>
    </location>
</feature>
<feature type="domain" description="M23ase beta-sheet core" evidence="3">
    <location>
        <begin position="300"/>
        <end position="394"/>
    </location>
</feature>
<dbReference type="AlphaFoldDB" id="A0A1F5ENX2"/>
<reference evidence="4 5" key="1">
    <citation type="journal article" date="2016" name="Nat. Commun.">
        <title>Thousands of microbial genomes shed light on interconnected biogeochemical processes in an aquifer system.</title>
        <authorList>
            <person name="Anantharaman K."/>
            <person name="Brown C.T."/>
            <person name="Hug L.A."/>
            <person name="Sharon I."/>
            <person name="Castelle C.J."/>
            <person name="Probst A.J."/>
            <person name="Thomas B.C."/>
            <person name="Singh A."/>
            <person name="Wilkins M.J."/>
            <person name="Karaoz U."/>
            <person name="Brodie E.L."/>
            <person name="Williams K.H."/>
            <person name="Hubbard S.S."/>
            <person name="Banfield J.F."/>
        </authorList>
    </citation>
    <scope>NUCLEOTIDE SEQUENCE [LARGE SCALE GENOMIC DNA]</scope>
</reference>
<evidence type="ECO:0000313" key="5">
    <source>
        <dbReference type="Proteomes" id="UP000185891"/>
    </source>
</evidence>
<dbReference type="Proteomes" id="UP000185891">
    <property type="component" value="Unassembled WGS sequence"/>
</dbReference>
<sequence>MFFKFLKFFPIVIIFIFLGLSEPFYSSGATRVDELKNQITEKSTSISELEKEIQKYQTELNKVGEEKKTLNTEIYRLNLDQKKITTNINLTDNKIQSTSLAIQKLSIDIGDKERLITQNNTALAETIRIINKNDSDSLIEILLAKENLSDFWGDIDNLQRLQFVIKEKTLQLLSLKESLLGDKMETETKERELVSYKSQLADQKQIVEYSKTEKNQLLSVTKNKETTYLKTLEEKKRLMEEMLQEINKLESQLKIEIDPGSLPDSAYGILHWPLDNVYITQFFGKTPFATSNPQVYNGNGHPGVDFRASSGTRVLSALDGVVKGTGNTDSVPPKCYSYGKWVLIEHNNGISTLYAHLSIIKVSQGDVVNTGDVIGYSGNTGYSTGPHLHFGVYASKGVQITKFSNSINCKDKYIPLAPHDAYLNPMSYLPKY</sequence>
<keyword evidence="1" id="KW-0732">Signal</keyword>
<evidence type="ECO:0000256" key="2">
    <source>
        <dbReference type="SAM" id="Coils"/>
    </source>
</evidence>
<dbReference type="Gene3D" id="6.10.250.3150">
    <property type="match status" value="1"/>
</dbReference>
<protein>
    <recommendedName>
        <fullName evidence="3">M23ase beta-sheet core domain-containing protein</fullName>
    </recommendedName>
</protein>
<evidence type="ECO:0000256" key="1">
    <source>
        <dbReference type="ARBA" id="ARBA00022729"/>
    </source>
</evidence>
<proteinExistence type="predicted"/>
<dbReference type="Pfam" id="PF01551">
    <property type="entry name" value="Peptidase_M23"/>
    <property type="match status" value="1"/>
</dbReference>